<sequence length="163" mass="19239">MMHLIILNCWFSFMFMSLNHPLSLGFILLLQTSLTTLISGLLYYNFWFSYILFLIMISSLLVMFIYMTSIASNESFTLPKSKIWMSICFIIVALSLFIDNYYNSLVIFNISQNQNLFNQNYSLYKFFYLPKIKLMMAIMIYLLLTLIVVVKITGKYNSPLRQK</sequence>
<keyword evidence="5" id="KW-0813">Transport</keyword>
<evidence type="ECO:0000256" key="2">
    <source>
        <dbReference type="ARBA" id="ARBA00005698"/>
    </source>
</evidence>
<keyword evidence="8" id="KW-1278">Translocase</keyword>
<evidence type="ECO:0000256" key="4">
    <source>
        <dbReference type="ARBA" id="ARBA00021095"/>
    </source>
</evidence>
<keyword evidence="6" id="KW-0679">Respiratory chain</keyword>
<evidence type="ECO:0000256" key="5">
    <source>
        <dbReference type="ARBA" id="ARBA00022448"/>
    </source>
</evidence>
<gene>
    <name evidence="17" type="primary">nad6</name>
</gene>
<geneLocation type="mitochondrion" evidence="17"/>
<keyword evidence="9" id="KW-0249">Electron transport</keyword>
<comment type="similarity">
    <text evidence="2">Belongs to the complex I subunit 6 family.</text>
</comment>
<keyword evidence="7 16" id="KW-0812">Transmembrane</keyword>
<evidence type="ECO:0000256" key="12">
    <source>
        <dbReference type="ARBA" id="ARBA00023128"/>
    </source>
</evidence>
<name>A0A346RI11_9CUCU</name>
<dbReference type="PANTHER" id="PTHR11435:SF1">
    <property type="entry name" value="NADH-UBIQUINONE OXIDOREDUCTASE CHAIN 6"/>
    <property type="match status" value="1"/>
</dbReference>
<evidence type="ECO:0000256" key="14">
    <source>
        <dbReference type="ARBA" id="ARBA00031019"/>
    </source>
</evidence>
<reference evidence="17" key="1">
    <citation type="journal article" date="2018" name="J. ISSAAS">
        <title>The contribution of mitochondrial metagenomics to large-scale data mining and phylogenetic analysis of Coleoptera.</title>
        <authorList>
            <person name="Miller K."/>
            <person name="Linard B."/>
            <person name="Motyka M."/>
            <person name="Bocek M."/>
            <person name="Vogler A.P."/>
        </authorList>
    </citation>
    <scope>NUCLEOTIDE SEQUENCE</scope>
</reference>
<evidence type="ECO:0000256" key="3">
    <source>
        <dbReference type="ARBA" id="ARBA00012944"/>
    </source>
</evidence>
<feature type="transmembrane region" description="Helical" evidence="16">
    <location>
        <begin position="83"/>
        <end position="102"/>
    </location>
</feature>
<dbReference type="InterPro" id="IPR050269">
    <property type="entry name" value="ComplexI_Subunit6"/>
</dbReference>
<dbReference type="PANTHER" id="PTHR11435">
    <property type="entry name" value="NADH UBIQUINONE OXIDOREDUCTASE SUBUNIT ND6"/>
    <property type="match status" value="1"/>
</dbReference>
<feature type="transmembrane region" description="Helical" evidence="16">
    <location>
        <begin position="50"/>
        <end position="71"/>
    </location>
</feature>
<feature type="transmembrane region" description="Helical" evidence="16">
    <location>
        <begin position="134"/>
        <end position="154"/>
    </location>
</feature>
<comment type="catalytic activity">
    <reaction evidence="15">
        <text>a ubiquinone + NADH + 5 H(+)(in) = a ubiquinol + NAD(+) + 4 H(+)(out)</text>
        <dbReference type="Rhea" id="RHEA:29091"/>
        <dbReference type="Rhea" id="RHEA-COMP:9565"/>
        <dbReference type="Rhea" id="RHEA-COMP:9566"/>
        <dbReference type="ChEBI" id="CHEBI:15378"/>
        <dbReference type="ChEBI" id="CHEBI:16389"/>
        <dbReference type="ChEBI" id="CHEBI:17976"/>
        <dbReference type="ChEBI" id="CHEBI:57540"/>
        <dbReference type="ChEBI" id="CHEBI:57945"/>
        <dbReference type="EC" id="7.1.1.2"/>
    </reaction>
</comment>
<keyword evidence="13 16" id="KW-0472">Membrane</keyword>
<evidence type="ECO:0000313" key="17">
    <source>
        <dbReference type="EMBL" id="AXS65708.1"/>
    </source>
</evidence>
<evidence type="ECO:0000256" key="15">
    <source>
        <dbReference type="ARBA" id="ARBA00049551"/>
    </source>
</evidence>
<keyword evidence="12 17" id="KW-0496">Mitochondrion</keyword>
<evidence type="ECO:0000256" key="8">
    <source>
        <dbReference type="ARBA" id="ARBA00022967"/>
    </source>
</evidence>
<dbReference type="AlphaFoldDB" id="A0A346RI11"/>
<evidence type="ECO:0000256" key="6">
    <source>
        <dbReference type="ARBA" id="ARBA00022660"/>
    </source>
</evidence>
<dbReference type="GO" id="GO:0008137">
    <property type="term" value="F:NADH dehydrogenase (ubiquinone) activity"/>
    <property type="evidence" value="ECO:0007669"/>
    <property type="project" value="UniProtKB-EC"/>
</dbReference>
<keyword evidence="11" id="KW-0520">NAD</keyword>
<comment type="subcellular location">
    <subcellularLocation>
        <location evidence="1">Mitochondrion membrane</location>
        <topology evidence="1">Multi-pass membrane protein</topology>
    </subcellularLocation>
</comment>
<evidence type="ECO:0000256" key="7">
    <source>
        <dbReference type="ARBA" id="ARBA00022692"/>
    </source>
</evidence>
<dbReference type="EC" id="7.1.1.2" evidence="3"/>
<protein>
    <recommendedName>
        <fullName evidence="4">NADH-ubiquinone oxidoreductase chain 6</fullName>
        <ecNumber evidence="3">7.1.1.2</ecNumber>
    </recommendedName>
    <alternativeName>
        <fullName evidence="14">NADH dehydrogenase subunit 6</fullName>
    </alternativeName>
</protein>
<evidence type="ECO:0000256" key="11">
    <source>
        <dbReference type="ARBA" id="ARBA00023027"/>
    </source>
</evidence>
<proteinExistence type="inferred from homology"/>
<organism evidence="17">
    <name type="scientific">Curculionoidea sp. 1 KM-2017</name>
    <dbReference type="NCBI Taxonomy" id="2219392"/>
    <lineage>
        <taxon>Eukaryota</taxon>
        <taxon>Metazoa</taxon>
        <taxon>Ecdysozoa</taxon>
        <taxon>Arthropoda</taxon>
        <taxon>Hexapoda</taxon>
        <taxon>Insecta</taxon>
        <taxon>Pterygota</taxon>
        <taxon>Neoptera</taxon>
        <taxon>Endopterygota</taxon>
        <taxon>Coleoptera</taxon>
        <taxon>Polyphaga</taxon>
        <taxon>Cucujiformia</taxon>
    </lineage>
</organism>
<dbReference type="GO" id="GO:0031966">
    <property type="term" value="C:mitochondrial membrane"/>
    <property type="evidence" value="ECO:0007669"/>
    <property type="project" value="UniProtKB-SubCell"/>
</dbReference>
<dbReference type="EMBL" id="MG193431">
    <property type="protein sequence ID" value="AXS65708.1"/>
    <property type="molecule type" value="Genomic_DNA"/>
</dbReference>
<evidence type="ECO:0000256" key="9">
    <source>
        <dbReference type="ARBA" id="ARBA00022982"/>
    </source>
</evidence>
<feature type="transmembrane region" description="Helical" evidence="16">
    <location>
        <begin position="21"/>
        <end position="44"/>
    </location>
</feature>
<evidence type="ECO:0000256" key="10">
    <source>
        <dbReference type="ARBA" id="ARBA00022989"/>
    </source>
</evidence>
<accession>A0A346RI11</accession>
<evidence type="ECO:0000256" key="1">
    <source>
        <dbReference type="ARBA" id="ARBA00004225"/>
    </source>
</evidence>
<evidence type="ECO:0000256" key="16">
    <source>
        <dbReference type="SAM" id="Phobius"/>
    </source>
</evidence>
<keyword evidence="10 16" id="KW-1133">Transmembrane helix</keyword>
<evidence type="ECO:0000256" key="13">
    <source>
        <dbReference type="ARBA" id="ARBA00023136"/>
    </source>
</evidence>